<evidence type="ECO:0000256" key="10">
    <source>
        <dbReference type="ARBA" id="ARBA00023136"/>
    </source>
</evidence>
<evidence type="ECO:0000256" key="8">
    <source>
        <dbReference type="ARBA" id="ARBA00022824"/>
    </source>
</evidence>
<evidence type="ECO:0000256" key="4">
    <source>
        <dbReference type="ARBA" id="ARBA00010473"/>
    </source>
</evidence>
<keyword evidence="7 15" id="KW-0732">Signal</keyword>
<evidence type="ECO:0000256" key="2">
    <source>
        <dbReference type="ARBA" id="ARBA00004126"/>
    </source>
</evidence>
<keyword evidence="8" id="KW-0256">Endoplasmic reticulum</keyword>
<dbReference type="AlphaFoldDB" id="A0A9W4IUZ4"/>
<evidence type="ECO:0000256" key="7">
    <source>
        <dbReference type="ARBA" id="ARBA00022729"/>
    </source>
</evidence>
<evidence type="ECO:0000256" key="5">
    <source>
        <dbReference type="ARBA" id="ARBA00022459"/>
    </source>
</evidence>
<dbReference type="PANTHER" id="PTHR28012">
    <property type="entry name" value="NUCLEAR FUSION PROTEIN KAR5"/>
    <property type="match status" value="1"/>
</dbReference>
<evidence type="ECO:0000313" key="16">
    <source>
        <dbReference type="EMBL" id="CAG8363794.1"/>
    </source>
</evidence>
<proteinExistence type="inferred from homology"/>
<evidence type="ECO:0000256" key="15">
    <source>
        <dbReference type="SAM" id="SignalP"/>
    </source>
</evidence>
<feature type="transmembrane region" description="Helical" evidence="14">
    <location>
        <begin position="475"/>
        <end position="502"/>
    </location>
</feature>
<dbReference type="InterPro" id="IPR007292">
    <property type="entry name" value="Nuclear_fusion_Kar5"/>
</dbReference>
<evidence type="ECO:0000256" key="6">
    <source>
        <dbReference type="ARBA" id="ARBA00022692"/>
    </source>
</evidence>
<evidence type="ECO:0000256" key="13">
    <source>
        <dbReference type="SAM" id="Coils"/>
    </source>
</evidence>
<dbReference type="EMBL" id="CAJVPA010000155">
    <property type="protein sequence ID" value="CAG8363794.1"/>
    <property type="molecule type" value="Genomic_DNA"/>
</dbReference>
<dbReference type="GO" id="GO:0048288">
    <property type="term" value="P:nuclear membrane fusion involved in karyogamy"/>
    <property type="evidence" value="ECO:0007669"/>
    <property type="project" value="InterPro"/>
</dbReference>
<reference evidence="16" key="1">
    <citation type="submission" date="2021-07" db="EMBL/GenBank/DDBJ databases">
        <authorList>
            <person name="Branca A.L. A."/>
        </authorList>
    </citation>
    <scope>NUCLEOTIDE SEQUENCE</scope>
</reference>
<accession>A0A9W4IUZ4</accession>
<keyword evidence="10 14" id="KW-0472">Membrane</keyword>
<evidence type="ECO:0000256" key="1">
    <source>
        <dbReference type="ARBA" id="ARBA00003389"/>
    </source>
</evidence>
<name>A0A9W4IUZ4_9EURO</name>
<dbReference type="GO" id="GO:0000742">
    <property type="term" value="P:karyogamy involved in conjugation with cellular fusion"/>
    <property type="evidence" value="ECO:0007669"/>
    <property type="project" value="InterPro"/>
</dbReference>
<evidence type="ECO:0000256" key="11">
    <source>
        <dbReference type="ARBA" id="ARBA00023180"/>
    </source>
</evidence>
<sequence length="536" mass="58936">MKIAGGCHLVPYVLLMLSAPGIARLSHGAVPARPPDIDNVALLGAQRQRQDTIFNEAVHLLESMRTSPSCNRVAATRLVASCQVFTNGNDDTQSDNPGNLDLLRSTYAARLALCEIDGAGAIVPPPCLPVTVSPPPQRNRFGFGNRKRGADTALDEISKEVLEQCLRTLESRPQWWTSYSNSLQNALIICQATRMEAEKEELIDLHQSIVKSNLKLNNGLQEALKDAASQFEQQTAFAQQVQTLQKQVVSELGVTDSLLKQTFGWFLQEVKGGITSFQEAISMALKETRAETRHLEKDIQNASTQAKSLREALQCAHQDAMARSQEVIRAQESSAVVSQDLVSSLHQSLDSLVASDIERIYSGMQRFDATMEWLTSRMSAILDQEAQMTEHLQHMEQFIQKSHSNAIELQKSQALQSEALSAHSQAQEAIQFHAQVSQALLTKASASAANLQAAIDDTTTALERGLSLSVGGYSAWYFCVILLLVIATQNMKVAIGIVILFLGWCSFNGFKHLILTHLLPHLILVHSLASIAMHFF</sequence>
<comment type="similarity">
    <text evidence="4">Belongs to the KAR5 family.</text>
</comment>
<dbReference type="GO" id="GO:0031965">
    <property type="term" value="C:nuclear membrane"/>
    <property type="evidence" value="ECO:0007669"/>
    <property type="project" value="UniProtKB-SubCell"/>
</dbReference>
<feature type="signal peptide" evidence="15">
    <location>
        <begin position="1"/>
        <end position="23"/>
    </location>
</feature>
<evidence type="ECO:0008006" key="18">
    <source>
        <dbReference type="Google" id="ProtNLM"/>
    </source>
</evidence>
<evidence type="ECO:0000256" key="9">
    <source>
        <dbReference type="ARBA" id="ARBA00022989"/>
    </source>
</evidence>
<comment type="subcellular location">
    <subcellularLocation>
        <location evidence="3">Endoplasmic reticulum membrane</location>
    </subcellularLocation>
    <subcellularLocation>
        <location evidence="2">Nucleus membrane</location>
    </subcellularLocation>
</comment>
<keyword evidence="9 14" id="KW-1133">Transmembrane helix</keyword>
<protein>
    <recommendedName>
        <fullName evidence="18">Nuclear membrane fusion protein Kar5</fullName>
    </recommendedName>
</protein>
<dbReference type="Proteomes" id="UP001152646">
    <property type="component" value="Unassembled WGS sequence"/>
</dbReference>
<feature type="chain" id="PRO_5040717474" description="Nuclear membrane fusion protein Kar5" evidence="15">
    <location>
        <begin position="24"/>
        <end position="536"/>
    </location>
</feature>
<dbReference type="OrthoDB" id="5311848at2759"/>
<dbReference type="PANTHER" id="PTHR28012:SF1">
    <property type="entry name" value="NUCLEAR FUSION PROTEIN KAR5"/>
    <property type="match status" value="1"/>
</dbReference>
<comment type="caution">
    <text evidence="16">The sequence shown here is derived from an EMBL/GenBank/DDBJ whole genome shotgun (WGS) entry which is preliminary data.</text>
</comment>
<keyword evidence="6 14" id="KW-0812">Transmembrane</keyword>
<evidence type="ECO:0000313" key="17">
    <source>
        <dbReference type="Proteomes" id="UP001152646"/>
    </source>
</evidence>
<feature type="coiled-coil region" evidence="13">
    <location>
        <begin position="285"/>
        <end position="319"/>
    </location>
</feature>
<evidence type="ECO:0000256" key="14">
    <source>
        <dbReference type="SAM" id="Phobius"/>
    </source>
</evidence>
<comment type="function">
    <text evidence="1">Required for nuclear membrane fusion during karyogamy.</text>
</comment>
<evidence type="ECO:0000256" key="12">
    <source>
        <dbReference type="ARBA" id="ARBA00023242"/>
    </source>
</evidence>
<keyword evidence="13" id="KW-0175">Coiled coil</keyword>
<organism evidence="16 17">
    <name type="scientific">Penicillium salamii</name>
    <dbReference type="NCBI Taxonomy" id="1612424"/>
    <lineage>
        <taxon>Eukaryota</taxon>
        <taxon>Fungi</taxon>
        <taxon>Dikarya</taxon>
        <taxon>Ascomycota</taxon>
        <taxon>Pezizomycotina</taxon>
        <taxon>Eurotiomycetes</taxon>
        <taxon>Eurotiomycetidae</taxon>
        <taxon>Eurotiales</taxon>
        <taxon>Aspergillaceae</taxon>
        <taxon>Penicillium</taxon>
    </lineage>
</organism>
<dbReference type="GO" id="GO:0005789">
    <property type="term" value="C:endoplasmic reticulum membrane"/>
    <property type="evidence" value="ECO:0007669"/>
    <property type="project" value="UniProtKB-SubCell"/>
</dbReference>
<keyword evidence="12" id="KW-0539">Nucleus</keyword>
<keyword evidence="5" id="KW-0415">Karyogamy</keyword>
<evidence type="ECO:0000256" key="3">
    <source>
        <dbReference type="ARBA" id="ARBA00004586"/>
    </source>
</evidence>
<keyword evidence="11" id="KW-0325">Glycoprotein</keyword>
<gene>
    <name evidence="16" type="ORF">PSALAMII_LOCUS4143</name>
</gene>